<dbReference type="Proteomes" id="UP001143307">
    <property type="component" value="Unassembled WGS sequence"/>
</dbReference>
<dbReference type="EMBL" id="SHNP01000001">
    <property type="protein sequence ID" value="MCX2972517.1"/>
    <property type="molecule type" value="Genomic_DNA"/>
</dbReference>
<proteinExistence type="predicted"/>
<keyword evidence="2 5" id="KW-0378">Hydrolase</keyword>
<dbReference type="Pfam" id="PF00293">
    <property type="entry name" value="NUDIX"/>
    <property type="match status" value="1"/>
</dbReference>
<name>A0ABT3SR99_9GAMM</name>
<comment type="caution">
    <text evidence="5">The sequence shown here is derived from an EMBL/GenBank/DDBJ whole genome shotgun (WGS) entry which is preliminary data.</text>
</comment>
<evidence type="ECO:0000313" key="5">
    <source>
        <dbReference type="EMBL" id="MCX2972517.1"/>
    </source>
</evidence>
<evidence type="ECO:0000256" key="2">
    <source>
        <dbReference type="ARBA" id="ARBA00022801"/>
    </source>
</evidence>
<evidence type="ECO:0000259" key="4">
    <source>
        <dbReference type="PROSITE" id="PS51462"/>
    </source>
</evidence>
<gene>
    <name evidence="5" type="ORF">EYC87_02785</name>
</gene>
<organism evidence="5 6">
    <name type="scientific">Candidatus Seongchinamella marina</name>
    <dbReference type="NCBI Taxonomy" id="2518990"/>
    <lineage>
        <taxon>Bacteria</taxon>
        <taxon>Pseudomonadati</taxon>
        <taxon>Pseudomonadota</taxon>
        <taxon>Gammaproteobacteria</taxon>
        <taxon>Cellvibrionales</taxon>
        <taxon>Halieaceae</taxon>
        <taxon>Seongchinamella</taxon>
    </lineage>
</organism>
<dbReference type="CDD" id="cd02883">
    <property type="entry name" value="NUDIX_Hydrolase"/>
    <property type="match status" value="1"/>
</dbReference>
<dbReference type="Gene3D" id="3.90.79.10">
    <property type="entry name" value="Nucleoside Triphosphate Pyrophosphohydrolase"/>
    <property type="match status" value="1"/>
</dbReference>
<dbReference type="InterPro" id="IPR020084">
    <property type="entry name" value="NUDIX_hydrolase_CS"/>
</dbReference>
<reference evidence="5" key="1">
    <citation type="submission" date="2019-02" db="EMBL/GenBank/DDBJ databases">
        <authorList>
            <person name="Li S.-H."/>
        </authorList>
    </citation>
    <scope>NUCLEOTIDE SEQUENCE</scope>
    <source>
        <strain evidence="5">IMCC8485</strain>
    </source>
</reference>
<protein>
    <submittedName>
        <fullName evidence="5">NUDIX hydrolase</fullName>
    </submittedName>
</protein>
<dbReference type="PROSITE" id="PS00893">
    <property type="entry name" value="NUDIX_BOX"/>
    <property type="match status" value="1"/>
</dbReference>
<dbReference type="SUPFAM" id="SSF55811">
    <property type="entry name" value="Nudix"/>
    <property type="match status" value="1"/>
</dbReference>
<evidence type="ECO:0000313" key="6">
    <source>
        <dbReference type="Proteomes" id="UP001143307"/>
    </source>
</evidence>
<keyword evidence="6" id="KW-1185">Reference proteome</keyword>
<accession>A0ABT3SR99</accession>
<dbReference type="InterPro" id="IPR000086">
    <property type="entry name" value="NUDIX_hydrolase_dom"/>
</dbReference>
<feature type="chain" id="PRO_5046154102" evidence="3">
    <location>
        <begin position="21"/>
        <end position="164"/>
    </location>
</feature>
<dbReference type="InterPro" id="IPR015797">
    <property type="entry name" value="NUDIX_hydrolase-like_dom_sf"/>
</dbReference>
<evidence type="ECO:0000256" key="1">
    <source>
        <dbReference type="ARBA" id="ARBA00001946"/>
    </source>
</evidence>
<dbReference type="GO" id="GO:0016787">
    <property type="term" value="F:hydrolase activity"/>
    <property type="evidence" value="ECO:0007669"/>
    <property type="project" value="UniProtKB-KW"/>
</dbReference>
<feature type="domain" description="Nudix hydrolase" evidence="4">
    <location>
        <begin position="33"/>
        <end position="150"/>
    </location>
</feature>
<dbReference type="PROSITE" id="PS51462">
    <property type="entry name" value="NUDIX"/>
    <property type="match status" value="1"/>
</dbReference>
<evidence type="ECO:0000256" key="3">
    <source>
        <dbReference type="SAM" id="SignalP"/>
    </source>
</evidence>
<sequence>MSLKYLHALLFCLLLSSCTATPQLGCPYEGEPDFAFAAGCLAVAHGKVLVVDSRTGGLTPPGGKSREGESAQCAAHRETLEETGLSLIPGKLLTVFDTGFHLYACAIHPDSGQIAPAVMEVRRSFWLDLASFDSVQWRYPGQQNILRDILMSNVSADTSDTQAD</sequence>
<comment type="cofactor">
    <cofactor evidence="1">
        <name>Mg(2+)</name>
        <dbReference type="ChEBI" id="CHEBI:18420"/>
    </cofactor>
</comment>
<feature type="signal peptide" evidence="3">
    <location>
        <begin position="1"/>
        <end position="20"/>
    </location>
</feature>
<keyword evidence="3" id="KW-0732">Signal</keyword>
<dbReference type="PROSITE" id="PS51257">
    <property type="entry name" value="PROKAR_LIPOPROTEIN"/>
    <property type="match status" value="1"/>
</dbReference>